<feature type="binding site" evidence="11">
    <location>
        <position position="221"/>
    </location>
    <ligand>
        <name>Mn(2+)</name>
        <dbReference type="ChEBI" id="CHEBI:29035"/>
        <label>2</label>
    </ligand>
</feature>
<proteinExistence type="predicted"/>
<evidence type="ECO:0000256" key="7">
    <source>
        <dbReference type="ARBA" id="ARBA00023211"/>
    </source>
</evidence>
<accession>A0A1H9MUT4</accession>
<evidence type="ECO:0000256" key="2">
    <source>
        <dbReference type="ARBA" id="ARBA00022598"/>
    </source>
</evidence>
<evidence type="ECO:0000313" key="12">
    <source>
        <dbReference type="EMBL" id="SER27165.1"/>
    </source>
</evidence>
<keyword evidence="7 11" id="KW-0464">Manganese</keyword>
<gene>
    <name evidence="12" type="ORF">SAMN05216548_11449</name>
</gene>
<dbReference type="EC" id="6.5.1.8" evidence="1"/>
<evidence type="ECO:0000313" key="13">
    <source>
        <dbReference type="Proteomes" id="UP000199647"/>
    </source>
</evidence>
<evidence type="ECO:0000256" key="4">
    <source>
        <dbReference type="ARBA" id="ARBA00022741"/>
    </source>
</evidence>
<dbReference type="AlphaFoldDB" id="A0A1H9MUT4"/>
<keyword evidence="13" id="KW-1185">Reference proteome</keyword>
<evidence type="ECO:0000256" key="10">
    <source>
        <dbReference type="PIRSR" id="PIRSR601233-2"/>
    </source>
</evidence>
<dbReference type="GO" id="GO:0030145">
    <property type="term" value="F:manganese ion binding"/>
    <property type="evidence" value="ECO:0007669"/>
    <property type="project" value="TreeGrafter"/>
</dbReference>
<keyword evidence="4 10" id="KW-0547">Nucleotide-binding</keyword>
<dbReference type="RefSeq" id="WP_092498500.1">
    <property type="nucleotide sequence ID" value="NZ_FOFG01000014.1"/>
</dbReference>
<dbReference type="GO" id="GO:0003909">
    <property type="term" value="F:DNA ligase activity"/>
    <property type="evidence" value="ECO:0007669"/>
    <property type="project" value="TreeGrafter"/>
</dbReference>
<feature type="binding site" evidence="10">
    <location>
        <begin position="354"/>
        <end position="357"/>
    </location>
    <ligand>
        <name>GMP</name>
        <dbReference type="ChEBI" id="CHEBI:58115"/>
    </ligand>
</feature>
<dbReference type="InterPro" id="IPR036025">
    <property type="entry name" value="RtcB-like_sf"/>
</dbReference>
<dbReference type="Proteomes" id="UP000199647">
    <property type="component" value="Unassembled WGS sequence"/>
</dbReference>
<keyword evidence="5" id="KW-0692">RNA repair</keyword>
<dbReference type="GO" id="GO:0006281">
    <property type="term" value="P:DNA repair"/>
    <property type="evidence" value="ECO:0007669"/>
    <property type="project" value="TreeGrafter"/>
</dbReference>
<dbReference type="GO" id="GO:0006396">
    <property type="term" value="P:RNA processing"/>
    <property type="evidence" value="ECO:0007669"/>
    <property type="project" value="InterPro"/>
</dbReference>
<dbReference type="PANTHER" id="PTHR43749">
    <property type="entry name" value="RNA-SPLICING LIGASE RTCB"/>
    <property type="match status" value="1"/>
</dbReference>
<protein>
    <recommendedName>
        <fullName evidence="1">3'-phosphate/5'-hydroxy nucleic acid ligase</fullName>
        <ecNumber evidence="1">6.5.1.8</ecNumber>
    </recommendedName>
</protein>
<dbReference type="OrthoDB" id="9802323at2"/>
<keyword evidence="2 12" id="KW-0436">Ligase</keyword>
<dbReference type="InterPro" id="IPR001233">
    <property type="entry name" value="RtcB"/>
</dbReference>
<keyword evidence="6 10" id="KW-0342">GTP-binding</keyword>
<dbReference type="EMBL" id="FOFG01000014">
    <property type="protein sequence ID" value="SER27165.1"/>
    <property type="molecule type" value="Genomic_DNA"/>
</dbReference>
<evidence type="ECO:0000256" key="8">
    <source>
        <dbReference type="ARBA" id="ARBA00047746"/>
    </source>
</evidence>
<dbReference type="PANTHER" id="PTHR43749:SF2">
    <property type="entry name" value="RNA-SPLICING LIGASE RTCB"/>
    <property type="match status" value="1"/>
</dbReference>
<dbReference type="GO" id="GO:0042245">
    <property type="term" value="P:RNA repair"/>
    <property type="evidence" value="ECO:0007669"/>
    <property type="project" value="UniProtKB-KW"/>
</dbReference>
<organism evidence="12 13">
    <name type="scientific">Faunimonas pinastri</name>
    <dbReference type="NCBI Taxonomy" id="1855383"/>
    <lineage>
        <taxon>Bacteria</taxon>
        <taxon>Pseudomonadati</taxon>
        <taxon>Pseudomonadota</taxon>
        <taxon>Alphaproteobacteria</taxon>
        <taxon>Hyphomicrobiales</taxon>
        <taxon>Afifellaceae</taxon>
        <taxon>Faunimonas</taxon>
    </lineage>
</organism>
<name>A0A1H9MUT4_9HYPH</name>
<evidence type="ECO:0000256" key="6">
    <source>
        <dbReference type="ARBA" id="ARBA00023134"/>
    </source>
</evidence>
<comment type="catalytic activity">
    <reaction evidence="8">
        <text>a 3'-end 3'-phospho-ribonucleotide-RNA + a 5'-end dephospho-ribonucleoside-RNA + GTP = a ribonucleotidyl-ribonucleotide-RNA + GMP + diphosphate</text>
        <dbReference type="Rhea" id="RHEA:68076"/>
        <dbReference type="Rhea" id="RHEA-COMP:10463"/>
        <dbReference type="Rhea" id="RHEA-COMP:13936"/>
        <dbReference type="Rhea" id="RHEA-COMP:17355"/>
        <dbReference type="ChEBI" id="CHEBI:33019"/>
        <dbReference type="ChEBI" id="CHEBI:37565"/>
        <dbReference type="ChEBI" id="CHEBI:58115"/>
        <dbReference type="ChEBI" id="CHEBI:83062"/>
        <dbReference type="ChEBI" id="CHEBI:138284"/>
        <dbReference type="ChEBI" id="CHEBI:173118"/>
        <dbReference type="EC" id="6.5.1.8"/>
    </reaction>
</comment>
<dbReference type="Gene3D" id="3.90.1860.10">
    <property type="entry name" value="tRNA-splicing ligase RtcB"/>
    <property type="match status" value="1"/>
</dbReference>
<feature type="active site" description="GMP-histidine intermediate" evidence="9">
    <location>
        <position position="354"/>
    </location>
</feature>
<sequence length="436" mass="47890">MITGKTLIEWGYQPASWFGAALHDANDAEAHGATEAEIRAIIAQHVPPPVEPRGLRAAGEVAFHLNIHAEGEGDADNIAAVSATMQELMRVPTVEAGAVMPDACPAGVIPVGGVVAVKGAIHPGFHSADICCSVAVANLGRVDPKEVLDRAMTVTHFGPGGRQQRDQHKPSAEVMDRFERNRFLQWHLQPMISHFATQGDGNHFLYVGTLQSTGDTVVVTHHGSRGPGARLYKAGMQDAERFREKLAPEVPKAAAWIPFDTKEGQDYWEALQAIKDWTRESHFKIHQLIGFPINDWFWNEHNFIFQRGDTFFHAKGATPGWAEYDRTIVPLNMAEPILITRGTDAANGLGFLPHGAGRNMSRTQFLKESAPAAWPEHIDVRSFCGTPDFSEHPNAYKSAATVRSQIAHYGLAEIVDEILPYGSIMAGDQPQPWRKK</sequence>
<dbReference type="STRING" id="1855383.SAMN05216548_11449"/>
<dbReference type="GO" id="GO:0170057">
    <property type="term" value="F:RNA ligase (GTP) activity"/>
    <property type="evidence" value="ECO:0007669"/>
    <property type="project" value="UniProtKB-EC"/>
</dbReference>
<evidence type="ECO:0000256" key="3">
    <source>
        <dbReference type="ARBA" id="ARBA00022723"/>
    </source>
</evidence>
<reference evidence="12 13" key="1">
    <citation type="submission" date="2016-10" db="EMBL/GenBank/DDBJ databases">
        <authorList>
            <person name="de Groot N.N."/>
        </authorList>
    </citation>
    <scope>NUCLEOTIDE SEQUENCE [LARGE SCALE GENOMIC DNA]</scope>
    <source>
        <strain evidence="12 13">A52C2</strain>
    </source>
</reference>
<dbReference type="InterPro" id="IPR052915">
    <property type="entry name" value="RtcB-like"/>
</dbReference>
<dbReference type="Pfam" id="PF01139">
    <property type="entry name" value="RtcB"/>
    <property type="match status" value="1"/>
</dbReference>
<feature type="binding site" evidence="10">
    <location>
        <begin position="330"/>
        <end position="333"/>
    </location>
    <ligand>
        <name>GMP</name>
        <dbReference type="ChEBI" id="CHEBI:58115"/>
    </ligand>
</feature>
<evidence type="ECO:0000256" key="11">
    <source>
        <dbReference type="PIRSR" id="PIRSR601233-3"/>
    </source>
</evidence>
<evidence type="ECO:0000256" key="1">
    <source>
        <dbReference type="ARBA" id="ARBA00012726"/>
    </source>
</evidence>
<evidence type="ECO:0000256" key="5">
    <source>
        <dbReference type="ARBA" id="ARBA00022800"/>
    </source>
</evidence>
<dbReference type="GO" id="GO:0005525">
    <property type="term" value="F:GTP binding"/>
    <property type="evidence" value="ECO:0007669"/>
    <property type="project" value="UniProtKB-KW"/>
</dbReference>
<dbReference type="SUPFAM" id="SSF103365">
    <property type="entry name" value="Hypothetical protein PH1602"/>
    <property type="match status" value="1"/>
</dbReference>
<comment type="cofactor">
    <cofactor evidence="11">
        <name>Mn(2+)</name>
        <dbReference type="ChEBI" id="CHEBI:29035"/>
    </cofactor>
    <text evidence="11">Binds 2 manganese ions per subunit.</text>
</comment>
<keyword evidence="3 11" id="KW-0479">Metal-binding</keyword>
<evidence type="ECO:0000256" key="9">
    <source>
        <dbReference type="PIRSR" id="PIRSR601233-1"/>
    </source>
</evidence>